<evidence type="ECO:0000256" key="4">
    <source>
        <dbReference type="ARBA" id="ARBA00022490"/>
    </source>
</evidence>
<feature type="compositionally biased region" description="Gly residues" evidence="7">
    <location>
        <begin position="101"/>
        <end position="118"/>
    </location>
</feature>
<evidence type="ECO:0000259" key="8">
    <source>
        <dbReference type="PROSITE" id="PS51366"/>
    </source>
</evidence>
<dbReference type="GO" id="GO:0045892">
    <property type="term" value="P:negative regulation of DNA-templated transcription"/>
    <property type="evidence" value="ECO:0007669"/>
    <property type="project" value="InterPro"/>
</dbReference>
<keyword evidence="10" id="KW-1185">Reference proteome</keyword>
<keyword evidence="4" id="KW-0963">Cytoplasm</keyword>
<feature type="compositionally biased region" description="Polar residues" evidence="7">
    <location>
        <begin position="27"/>
        <end position="36"/>
    </location>
</feature>
<gene>
    <name evidence="9" type="ORF">GHT06_011012</name>
</gene>
<feature type="domain" description="MI" evidence="8">
    <location>
        <begin position="160"/>
        <end position="281"/>
    </location>
</feature>
<dbReference type="Proteomes" id="UP000820818">
    <property type="component" value="Linkage Group LG2"/>
</dbReference>
<evidence type="ECO:0000256" key="5">
    <source>
        <dbReference type="ARBA" id="ARBA00022737"/>
    </source>
</evidence>
<name>A0AAD5PZN6_9CRUS</name>
<dbReference type="AlphaFoldDB" id="A0AAD5PZN6"/>
<dbReference type="InterPro" id="IPR003891">
    <property type="entry name" value="Initiation_fac_eIF4g_MI"/>
</dbReference>
<evidence type="ECO:0000256" key="3">
    <source>
        <dbReference type="ARBA" id="ARBA00014414"/>
    </source>
</evidence>
<dbReference type="SMART" id="SM00544">
    <property type="entry name" value="MA3"/>
    <property type="match status" value="2"/>
</dbReference>
<feature type="compositionally biased region" description="Basic residues" evidence="7">
    <location>
        <begin position="51"/>
        <end position="63"/>
    </location>
</feature>
<feature type="domain" description="MI" evidence="8">
    <location>
        <begin position="323"/>
        <end position="446"/>
    </location>
</feature>
<dbReference type="FunFam" id="1.25.40.180:FF:000009">
    <property type="entry name" value="programmed cell death protein 4"/>
    <property type="match status" value="1"/>
</dbReference>
<dbReference type="InterPro" id="IPR016024">
    <property type="entry name" value="ARM-type_fold"/>
</dbReference>
<proteinExistence type="inferred from homology"/>
<sequence length="464" mass="51250">MDLYSEVADAPIDDVEAPVEKGEEAETNGNSTQVDSSVMPASASVDERLTRRAKRPSKYLTKHLNKEGSSSPNGQNSGGEGSSLVNGVRTVKNLRRPRNGYGRGLPKKGGAGGKGVWGKPGIELDAPEVMDEKDPNYDSDSLDNGDVRIETIVPQLTHAEINKHLEPIILEYYGHGDTKEVALAFEDYNFGENRYLIAVVAIELAMDHKPSNREMTSVLLSDLYQHYLTEREMEKALDQLLRNLPDLVLDTPDAPIILGNYIARSVADDTLAPRFLQNYQGKVECDLAKQALARADVLLSMKHGMTRLDNVWGVGGGLRPVTSLVRSMGLLLQEYLTSDDTKEAARCLQELEVPHFHHELVYEAVVMALEANNEETENSIVKLLKSFYDSTIVTPDQMKNGIYRVLDDLDDICLDVPNAALYLERLGGKCKTAGLIDEAMLQKCNAARGRKRFVSEGDGGRFKD</sequence>
<reference evidence="9 10" key="1">
    <citation type="submission" date="2022-05" db="EMBL/GenBank/DDBJ databases">
        <title>A multi-omics perspective on studying reproductive biology in Daphnia sinensis.</title>
        <authorList>
            <person name="Jia J."/>
        </authorList>
    </citation>
    <scope>NUCLEOTIDE SEQUENCE [LARGE SCALE GENOMIC DNA]</scope>
    <source>
        <strain evidence="9 10">WSL</strain>
    </source>
</reference>
<comment type="subcellular location">
    <subcellularLocation>
        <location evidence="1">Cytoplasm</location>
    </subcellularLocation>
</comment>
<comment type="similarity">
    <text evidence="2">Belongs to the PDCD4 family.</text>
</comment>
<evidence type="ECO:0000313" key="9">
    <source>
        <dbReference type="EMBL" id="KAI9563548.1"/>
    </source>
</evidence>
<dbReference type="InterPro" id="IPR039778">
    <property type="entry name" value="PDCD4"/>
</dbReference>
<dbReference type="EMBL" id="WJBH02000002">
    <property type="protein sequence ID" value="KAI9563548.1"/>
    <property type="molecule type" value="Genomic_DNA"/>
</dbReference>
<keyword evidence="5" id="KW-0677">Repeat</keyword>
<dbReference type="Pfam" id="PF02847">
    <property type="entry name" value="MA3"/>
    <property type="match status" value="2"/>
</dbReference>
<dbReference type="Gene3D" id="1.25.40.180">
    <property type="match status" value="2"/>
</dbReference>
<evidence type="ECO:0000256" key="6">
    <source>
        <dbReference type="ARBA" id="ARBA00023242"/>
    </source>
</evidence>
<evidence type="ECO:0000256" key="7">
    <source>
        <dbReference type="SAM" id="MobiDB-lite"/>
    </source>
</evidence>
<keyword evidence="6" id="KW-0539">Nucleus</keyword>
<dbReference type="PROSITE" id="PS51366">
    <property type="entry name" value="MI"/>
    <property type="match status" value="2"/>
</dbReference>
<comment type="caution">
    <text evidence="9">The sequence shown here is derived from an EMBL/GenBank/DDBJ whole genome shotgun (WGS) entry which is preliminary data.</text>
</comment>
<dbReference type="FunFam" id="1.25.40.180:FF:000008">
    <property type="entry name" value="Programmed cell death protein 4"/>
    <property type="match status" value="1"/>
</dbReference>
<organism evidence="9 10">
    <name type="scientific">Daphnia sinensis</name>
    <dbReference type="NCBI Taxonomy" id="1820382"/>
    <lineage>
        <taxon>Eukaryota</taxon>
        <taxon>Metazoa</taxon>
        <taxon>Ecdysozoa</taxon>
        <taxon>Arthropoda</taxon>
        <taxon>Crustacea</taxon>
        <taxon>Branchiopoda</taxon>
        <taxon>Diplostraca</taxon>
        <taxon>Cladocera</taxon>
        <taxon>Anomopoda</taxon>
        <taxon>Daphniidae</taxon>
        <taxon>Daphnia</taxon>
        <taxon>Daphnia similis group</taxon>
    </lineage>
</organism>
<evidence type="ECO:0000256" key="2">
    <source>
        <dbReference type="ARBA" id="ARBA00005497"/>
    </source>
</evidence>
<dbReference type="SUPFAM" id="SSF48371">
    <property type="entry name" value="ARM repeat"/>
    <property type="match status" value="2"/>
</dbReference>
<dbReference type="PANTHER" id="PTHR12626">
    <property type="entry name" value="PROGRAMMED CELL DEATH 4"/>
    <property type="match status" value="1"/>
</dbReference>
<feature type="region of interest" description="Disordered" evidence="7">
    <location>
        <begin position="1"/>
        <end position="122"/>
    </location>
</feature>
<evidence type="ECO:0000313" key="10">
    <source>
        <dbReference type="Proteomes" id="UP000820818"/>
    </source>
</evidence>
<dbReference type="PANTHER" id="PTHR12626:SF0">
    <property type="entry name" value="PROGRAMMED CELL DEATH PROTEIN 4"/>
    <property type="match status" value="1"/>
</dbReference>
<evidence type="ECO:0000256" key="1">
    <source>
        <dbReference type="ARBA" id="ARBA00004496"/>
    </source>
</evidence>
<accession>A0AAD5PZN6</accession>
<dbReference type="GO" id="GO:0005634">
    <property type="term" value="C:nucleus"/>
    <property type="evidence" value="ECO:0007669"/>
    <property type="project" value="TreeGrafter"/>
</dbReference>
<dbReference type="GO" id="GO:0005829">
    <property type="term" value="C:cytosol"/>
    <property type="evidence" value="ECO:0007669"/>
    <property type="project" value="TreeGrafter"/>
</dbReference>
<protein>
    <recommendedName>
        <fullName evidence="3">Programmed cell death protein 4</fullName>
    </recommendedName>
</protein>